<evidence type="ECO:0000313" key="2">
    <source>
        <dbReference type="EMBL" id="GLI35103.1"/>
    </source>
</evidence>
<dbReference type="AlphaFoldDB" id="A0A9W6FUH9"/>
<dbReference type="EMBL" id="BSDR01000001">
    <property type="protein sequence ID" value="GLI35103.1"/>
    <property type="molecule type" value="Genomic_DNA"/>
</dbReference>
<evidence type="ECO:0000256" key="1">
    <source>
        <dbReference type="SAM" id="MobiDB-lite"/>
    </source>
</evidence>
<dbReference type="Proteomes" id="UP001144372">
    <property type="component" value="Unassembled WGS sequence"/>
</dbReference>
<keyword evidence="3" id="KW-1185">Reference proteome</keyword>
<gene>
    <name evidence="2" type="ORF">DAMNIGENAA_25360</name>
</gene>
<sequence length="76" mass="8537">MGREKKISKKASPLLSFALLRAYVKVLTSSLNRSGKAAIRYAPDAQTFSSKEEPFQKKGPLHREGLKRSNKLFLES</sequence>
<organism evidence="2 3">
    <name type="scientific">Desulforhabdus amnigena</name>
    <dbReference type="NCBI Taxonomy" id="40218"/>
    <lineage>
        <taxon>Bacteria</taxon>
        <taxon>Pseudomonadati</taxon>
        <taxon>Thermodesulfobacteriota</taxon>
        <taxon>Syntrophobacteria</taxon>
        <taxon>Syntrophobacterales</taxon>
        <taxon>Syntrophobacteraceae</taxon>
        <taxon>Desulforhabdus</taxon>
    </lineage>
</organism>
<evidence type="ECO:0000313" key="3">
    <source>
        <dbReference type="Proteomes" id="UP001144372"/>
    </source>
</evidence>
<feature type="compositionally biased region" description="Basic and acidic residues" evidence="1">
    <location>
        <begin position="50"/>
        <end position="67"/>
    </location>
</feature>
<protein>
    <submittedName>
        <fullName evidence="2">Uncharacterized protein</fullName>
    </submittedName>
</protein>
<proteinExistence type="predicted"/>
<accession>A0A9W6FUH9</accession>
<reference evidence="2" key="1">
    <citation type="submission" date="2022-12" db="EMBL/GenBank/DDBJ databases">
        <title>Reference genome sequencing for broad-spectrum identification of bacterial and archaeal isolates by mass spectrometry.</title>
        <authorList>
            <person name="Sekiguchi Y."/>
            <person name="Tourlousse D.M."/>
        </authorList>
    </citation>
    <scope>NUCLEOTIDE SEQUENCE</scope>
    <source>
        <strain evidence="2">ASRB1</strain>
    </source>
</reference>
<comment type="caution">
    <text evidence="2">The sequence shown here is derived from an EMBL/GenBank/DDBJ whole genome shotgun (WGS) entry which is preliminary data.</text>
</comment>
<name>A0A9W6FUH9_9BACT</name>
<feature type="region of interest" description="Disordered" evidence="1">
    <location>
        <begin position="50"/>
        <end position="76"/>
    </location>
</feature>